<dbReference type="SMART" id="SM00283">
    <property type="entry name" value="MA"/>
    <property type="match status" value="1"/>
</dbReference>
<reference evidence="7" key="1">
    <citation type="journal article" date="2019" name="Int. J. Syst. Evol. Microbiol.">
        <title>The Global Catalogue of Microorganisms (GCM) 10K type strain sequencing project: providing services to taxonomists for standard genome sequencing and annotation.</title>
        <authorList>
            <consortium name="The Broad Institute Genomics Platform"/>
            <consortium name="The Broad Institute Genome Sequencing Center for Infectious Disease"/>
            <person name="Wu L."/>
            <person name="Ma J."/>
        </authorList>
    </citation>
    <scope>NUCLEOTIDE SEQUENCE [LARGE SCALE GENOMIC DNA]</scope>
    <source>
        <strain evidence="7">CCUG 48316</strain>
    </source>
</reference>
<evidence type="ECO:0000256" key="3">
    <source>
        <dbReference type="PROSITE-ProRule" id="PRU00284"/>
    </source>
</evidence>
<dbReference type="InterPro" id="IPR000700">
    <property type="entry name" value="PAS-assoc_C"/>
</dbReference>
<dbReference type="InterPro" id="IPR004089">
    <property type="entry name" value="MCPsignal_dom"/>
</dbReference>
<organism evidence="6 7">
    <name type="scientific">Methylobacterium komagatae</name>
    <dbReference type="NCBI Taxonomy" id="374425"/>
    <lineage>
        <taxon>Bacteria</taxon>
        <taxon>Pseudomonadati</taxon>
        <taxon>Pseudomonadota</taxon>
        <taxon>Alphaproteobacteria</taxon>
        <taxon>Hyphomicrobiales</taxon>
        <taxon>Methylobacteriaceae</taxon>
        <taxon>Methylobacterium</taxon>
    </lineage>
</organism>
<protein>
    <submittedName>
        <fullName evidence="6">Methyl-accepting chemotaxis protein</fullName>
    </submittedName>
</protein>
<dbReference type="EMBL" id="JBHSWN010000001">
    <property type="protein sequence ID" value="MFC6792125.1"/>
    <property type="molecule type" value="Genomic_DNA"/>
</dbReference>
<sequence>MFRRPKLSESQFVIDAIDRSMAIIEFGMDGTILTANSNFTKVVGYDLSEIKGKHHRIFIEDAVAKSPEYEQFWAKLRAGEFVSGEFMRLDKTKRRVWLEASYNPVLDQDGKPLKVIKVAADITAKKNEVSRLLTMIDDMPVAVMTADPKDDFKINYLNSTSSRTLGTIEQHLPVKVADMLGRSFDIFHKNPHHQRNMLADASRLPHRTRIKVGPETLDLQVSAIKDPEGQYIAPMLTWSVITAQVAMAAEVTRVVDALGRAIDEMRQSAEGLNHSADEASGLAATVAAGSEEMASTVKEISSQVGRVSERANQIADQAGTTDQTVRALAEKTGKVDSVVAMIKSIADQTNLLALNATIEAARAGEAGRGFAVVAAEVKELAGQTARATDEITQQIHAIQSATGEAVSAIGMITGAVGELSRLTLAIAGAVEQQAASTQEMTVNITGVSTAAGATGTLAEKVREISERLAEHSSGLGASMQTFLKAS</sequence>
<dbReference type="InterPro" id="IPR004090">
    <property type="entry name" value="Chemotax_Me-accpt_rcpt"/>
</dbReference>
<proteinExistence type="inferred from homology"/>
<dbReference type="SUPFAM" id="SSF58104">
    <property type="entry name" value="Methyl-accepting chemotaxis protein (MCP) signaling domain"/>
    <property type="match status" value="1"/>
</dbReference>
<evidence type="ECO:0000259" key="4">
    <source>
        <dbReference type="PROSITE" id="PS50111"/>
    </source>
</evidence>
<feature type="domain" description="Methyl-accepting transducer" evidence="4">
    <location>
        <begin position="247"/>
        <end position="469"/>
    </location>
</feature>
<accession>A0ABW2BPJ0</accession>
<comment type="similarity">
    <text evidence="2">Belongs to the methyl-accepting chemotaxis (MCP) protein family.</text>
</comment>
<dbReference type="InterPro" id="IPR001610">
    <property type="entry name" value="PAC"/>
</dbReference>
<dbReference type="SMART" id="SM00091">
    <property type="entry name" value="PAS"/>
    <property type="match status" value="2"/>
</dbReference>
<dbReference type="Proteomes" id="UP001596292">
    <property type="component" value="Unassembled WGS sequence"/>
</dbReference>
<evidence type="ECO:0000256" key="1">
    <source>
        <dbReference type="ARBA" id="ARBA00023224"/>
    </source>
</evidence>
<name>A0ABW2BPJ0_9HYPH</name>
<dbReference type="PRINTS" id="PR00260">
    <property type="entry name" value="CHEMTRNSDUCR"/>
</dbReference>
<keyword evidence="7" id="KW-1185">Reference proteome</keyword>
<comment type="caution">
    <text evidence="6">The sequence shown here is derived from an EMBL/GenBank/DDBJ whole genome shotgun (WGS) entry which is preliminary data.</text>
</comment>
<dbReference type="Pfam" id="PF00015">
    <property type="entry name" value="MCPsignal"/>
    <property type="match status" value="1"/>
</dbReference>
<dbReference type="SUPFAM" id="SSF55785">
    <property type="entry name" value="PYP-like sensor domain (PAS domain)"/>
    <property type="match status" value="1"/>
</dbReference>
<evidence type="ECO:0000313" key="6">
    <source>
        <dbReference type="EMBL" id="MFC6792125.1"/>
    </source>
</evidence>
<dbReference type="Gene3D" id="3.30.450.20">
    <property type="entry name" value="PAS domain"/>
    <property type="match status" value="2"/>
</dbReference>
<dbReference type="CDD" id="cd00130">
    <property type="entry name" value="PAS"/>
    <property type="match status" value="1"/>
</dbReference>
<dbReference type="PROSITE" id="PS50111">
    <property type="entry name" value="CHEMOTAXIS_TRANSDUC_2"/>
    <property type="match status" value="1"/>
</dbReference>
<dbReference type="RefSeq" id="WP_378973692.1">
    <property type="nucleotide sequence ID" value="NZ_JBHSWN010000001.1"/>
</dbReference>
<dbReference type="Pfam" id="PF13188">
    <property type="entry name" value="PAS_8"/>
    <property type="match status" value="1"/>
</dbReference>
<evidence type="ECO:0000313" key="7">
    <source>
        <dbReference type="Proteomes" id="UP001596292"/>
    </source>
</evidence>
<dbReference type="InterPro" id="IPR000014">
    <property type="entry name" value="PAS"/>
</dbReference>
<dbReference type="PROSITE" id="PS50113">
    <property type="entry name" value="PAC"/>
    <property type="match status" value="1"/>
</dbReference>
<dbReference type="Pfam" id="PF08447">
    <property type="entry name" value="PAS_3"/>
    <property type="match status" value="1"/>
</dbReference>
<dbReference type="SMART" id="SM00086">
    <property type="entry name" value="PAC"/>
    <property type="match status" value="1"/>
</dbReference>
<dbReference type="PANTHER" id="PTHR32089">
    <property type="entry name" value="METHYL-ACCEPTING CHEMOTAXIS PROTEIN MCPB"/>
    <property type="match status" value="1"/>
</dbReference>
<dbReference type="InterPro" id="IPR035965">
    <property type="entry name" value="PAS-like_dom_sf"/>
</dbReference>
<dbReference type="Gene3D" id="1.10.287.950">
    <property type="entry name" value="Methyl-accepting chemotaxis protein"/>
    <property type="match status" value="1"/>
</dbReference>
<keyword evidence="1 3" id="KW-0807">Transducer</keyword>
<feature type="domain" description="PAC" evidence="5">
    <location>
        <begin position="82"/>
        <end position="134"/>
    </location>
</feature>
<dbReference type="InterPro" id="IPR013655">
    <property type="entry name" value="PAS_fold_3"/>
</dbReference>
<evidence type="ECO:0000256" key="2">
    <source>
        <dbReference type="ARBA" id="ARBA00029447"/>
    </source>
</evidence>
<evidence type="ECO:0000259" key="5">
    <source>
        <dbReference type="PROSITE" id="PS50113"/>
    </source>
</evidence>
<dbReference type="PANTHER" id="PTHR32089:SF112">
    <property type="entry name" value="LYSOZYME-LIKE PROTEIN-RELATED"/>
    <property type="match status" value="1"/>
</dbReference>
<dbReference type="NCBIfam" id="TIGR00229">
    <property type="entry name" value="sensory_box"/>
    <property type="match status" value="1"/>
</dbReference>
<gene>
    <name evidence="6" type="ORF">ACFQE0_22620</name>
</gene>